<reference evidence="3" key="1">
    <citation type="submission" date="2011-05" db="EMBL/GenBank/DDBJ databases">
        <authorList>
            <person name="Richards S.R."/>
            <person name="Qu J."/>
            <person name="Jiang H."/>
            <person name="Jhangiani S.N."/>
            <person name="Agravi P."/>
            <person name="Goodspeed R."/>
            <person name="Gross S."/>
            <person name="Mandapat C."/>
            <person name="Jackson L."/>
            <person name="Mathew T."/>
            <person name="Pu L."/>
            <person name="Thornton R."/>
            <person name="Saada N."/>
            <person name="Wilczek-Boney K.B."/>
            <person name="Lee S."/>
            <person name="Kovar C."/>
            <person name="Wu Y."/>
            <person name="Scherer S.E."/>
            <person name="Worley K.C."/>
            <person name="Muzny D.M."/>
            <person name="Gibbs R."/>
        </authorList>
    </citation>
    <scope>NUCLEOTIDE SEQUENCE</scope>
    <source>
        <strain evidence="3">Brora</strain>
    </source>
</reference>
<reference evidence="2" key="2">
    <citation type="submission" date="2015-02" db="UniProtKB">
        <authorList>
            <consortium name="EnsemblMetazoa"/>
        </authorList>
    </citation>
    <scope>IDENTIFICATION</scope>
</reference>
<proteinExistence type="predicted"/>
<dbReference type="AlphaFoldDB" id="T1JDL1"/>
<feature type="transmembrane region" description="Helical" evidence="1">
    <location>
        <begin position="186"/>
        <end position="203"/>
    </location>
</feature>
<sequence length="252" mass="28869">MATATTTRSSPSDKLFVFYLNPQLQLDSAWENRTISVSDYSITSNTKNQCKICFSYFPIALQRGSSEAMAALWYVEFFISAFVEADCLVLFNWKRRFCCILGMPIAKVVVMEIIMNKEIILKAQTSRRLHRHLINTGIVTMAAALSVSQLDGVNQMFRKELQSVYPWLSEFKSSVFVNTRERQSEIYIFLEVSVLYLFFSLYFEFLTDTISKSSALFTKFLLLVFINSPPSLTSPRFQLTSSSQGDARTIIF</sequence>
<evidence type="ECO:0000313" key="3">
    <source>
        <dbReference type="Proteomes" id="UP000014500"/>
    </source>
</evidence>
<evidence type="ECO:0000256" key="1">
    <source>
        <dbReference type="SAM" id="Phobius"/>
    </source>
</evidence>
<keyword evidence="1" id="KW-0472">Membrane</keyword>
<dbReference type="HOGENOM" id="CLU_1103958_0_0_1"/>
<name>T1JDL1_STRMM</name>
<protein>
    <submittedName>
        <fullName evidence="2">Uncharacterized protein</fullName>
    </submittedName>
</protein>
<evidence type="ECO:0000313" key="2">
    <source>
        <dbReference type="EnsemblMetazoa" id="SMAR011893-PA"/>
    </source>
</evidence>
<dbReference type="EnsemblMetazoa" id="SMAR011893-RA">
    <property type="protein sequence ID" value="SMAR011893-PA"/>
    <property type="gene ID" value="SMAR011893"/>
</dbReference>
<keyword evidence="1" id="KW-1133">Transmembrane helix</keyword>
<accession>T1JDL1</accession>
<organism evidence="2 3">
    <name type="scientific">Strigamia maritima</name>
    <name type="common">European centipede</name>
    <name type="synonym">Geophilus maritimus</name>
    <dbReference type="NCBI Taxonomy" id="126957"/>
    <lineage>
        <taxon>Eukaryota</taxon>
        <taxon>Metazoa</taxon>
        <taxon>Ecdysozoa</taxon>
        <taxon>Arthropoda</taxon>
        <taxon>Myriapoda</taxon>
        <taxon>Chilopoda</taxon>
        <taxon>Pleurostigmophora</taxon>
        <taxon>Geophilomorpha</taxon>
        <taxon>Linotaeniidae</taxon>
        <taxon>Strigamia</taxon>
    </lineage>
</organism>
<dbReference type="EMBL" id="JH432107">
    <property type="status" value="NOT_ANNOTATED_CDS"/>
    <property type="molecule type" value="Genomic_DNA"/>
</dbReference>
<keyword evidence="3" id="KW-1185">Reference proteome</keyword>
<keyword evidence="1" id="KW-0812">Transmembrane</keyword>
<dbReference type="Proteomes" id="UP000014500">
    <property type="component" value="Unassembled WGS sequence"/>
</dbReference>